<feature type="binding site" evidence="5">
    <location>
        <position position="439"/>
    </location>
    <ligand>
        <name>L-glutamate</name>
        <dbReference type="ChEBI" id="CHEBI:29985"/>
    </ligand>
</feature>
<comment type="catalytic activity">
    <reaction evidence="3 6">
        <text>an N-terminal (5-L-glutamyl)-[peptide] + an alpha-amino acid = 5-L-glutamyl amino acid + an N-terminal L-alpha-aminoacyl-[peptide]</text>
        <dbReference type="Rhea" id="RHEA:23904"/>
        <dbReference type="Rhea" id="RHEA-COMP:9780"/>
        <dbReference type="Rhea" id="RHEA-COMP:9795"/>
        <dbReference type="ChEBI" id="CHEBI:77644"/>
        <dbReference type="ChEBI" id="CHEBI:78597"/>
        <dbReference type="ChEBI" id="CHEBI:78599"/>
        <dbReference type="ChEBI" id="CHEBI:78608"/>
        <dbReference type="EC" id="2.3.2.2"/>
    </reaction>
</comment>
<dbReference type="InterPro" id="IPR029055">
    <property type="entry name" value="Ntn_hydrolases_N"/>
</dbReference>
<gene>
    <name evidence="7" type="primary">ggt</name>
    <name evidence="7" type="ORF">GCM10010964_14120</name>
</gene>
<keyword evidence="8" id="KW-1185">Reference proteome</keyword>
<dbReference type="Pfam" id="PF01019">
    <property type="entry name" value="G_glu_transpept"/>
    <property type="match status" value="1"/>
</dbReference>
<dbReference type="InterPro" id="IPR000101">
    <property type="entry name" value="GGT_peptidase"/>
</dbReference>
<dbReference type="AlphaFoldDB" id="A0A8J3EBL7"/>
<dbReference type="GO" id="GO:0036374">
    <property type="term" value="F:glutathione hydrolase activity"/>
    <property type="evidence" value="ECO:0007669"/>
    <property type="project" value="UniProtKB-UniRule"/>
</dbReference>
<dbReference type="PANTHER" id="PTHR43881">
    <property type="entry name" value="GAMMA-GLUTAMYLTRANSPEPTIDASE (AFU_ORTHOLOGUE AFUA_4G13580)"/>
    <property type="match status" value="1"/>
</dbReference>
<dbReference type="PRINTS" id="PR01210">
    <property type="entry name" value="GGTRANSPTASE"/>
</dbReference>
<feature type="active site" description="Nucleophile" evidence="4">
    <location>
        <position position="356"/>
    </location>
</feature>
<comment type="caution">
    <text evidence="7">The sequence shown here is derived from an EMBL/GenBank/DDBJ whole genome shotgun (WGS) entry which is preliminary data.</text>
</comment>
<dbReference type="SUPFAM" id="SSF56235">
    <property type="entry name" value="N-terminal nucleophile aminohydrolases (Ntn hydrolases)"/>
    <property type="match status" value="1"/>
</dbReference>
<keyword evidence="6" id="KW-0317">Glutathione biosynthesis</keyword>
<dbReference type="EC" id="3.4.19.13" evidence="6"/>
<comment type="catalytic activity">
    <reaction evidence="1 6">
        <text>an S-substituted glutathione + H2O = an S-substituted L-cysteinylglycine + L-glutamate</text>
        <dbReference type="Rhea" id="RHEA:59468"/>
        <dbReference type="ChEBI" id="CHEBI:15377"/>
        <dbReference type="ChEBI" id="CHEBI:29985"/>
        <dbReference type="ChEBI" id="CHEBI:90779"/>
        <dbReference type="ChEBI" id="CHEBI:143103"/>
        <dbReference type="EC" id="3.4.19.13"/>
    </reaction>
</comment>
<dbReference type="Gene3D" id="1.10.246.130">
    <property type="match status" value="1"/>
</dbReference>
<dbReference type="EC" id="2.3.2.2" evidence="6"/>
<comment type="similarity">
    <text evidence="6">Belongs to the gamma-glutamyltransferase family.</text>
</comment>
<dbReference type="GO" id="GO:0006751">
    <property type="term" value="P:glutathione catabolic process"/>
    <property type="evidence" value="ECO:0007669"/>
    <property type="project" value="UniProtKB-UniRule"/>
</dbReference>
<dbReference type="EMBL" id="BMKS01000003">
    <property type="protein sequence ID" value="GGG27354.1"/>
    <property type="molecule type" value="Genomic_DNA"/>
</dbReference>
<dbReference type="RefSeq" id="WP_188899299.1">
    <property type="nucleotide sequence ID" value="NZ_BMKS01000003.1"/>
</dbReference>
<reference evidence="7 8" key="1">
    <citation type="journal article" date="2014" name="Int. J. Syst. Evol. Microbiol.">
        <title>Complete genome sequence of Corynebacterium casei LMG S-19264T (=DSM 44701T), isolated from a smear-ripened cheese.</title>
        <authorList>
            <consortium name="US DOE Joint Genome Institute (JGI-PGF)"/>
            <person name="Walter F."/>
            <person name="Albersmeier A."/>
            <person name="Kalinowski J."/>
            <person name="Ruckert C."/>
        </authorList>
    </citation>
    <scope>NUCLEOTIDE SEQUENCE [LARGE SCALE GENOMIC DNA]</scope>
    <source>
        <strain evidence="7 8">CGMCC 1.16330</strain>
    </source>
</reference>
<name>A0A8J3EBL7_9PROT</name>
<comment type="subunit">
    <text evidence="6">This enzyme consists of two polypeptide chains, which are synthesized in precursor form from a single polypeptide.</text>
</comment>
<dbReference type="GO" id="GO:0006750">
    <property type="term" value="P:glutathione biosynthetic process"/>
    <property type="evidence" value="ECO:0007669"/>
    <property type="project" value="UniProtKB-KW"/>
</dbReference>
<dbReference type="InterPro" id="IPR052896">
    <property type="entry name" value="GGT-like_enzyme"/>
</dbReference>
<protein>
    <recommendedName>
        <fullName evidence="6">Glutathione hydrolase proenzyme</fullName>
        <ecNumber evidence="6">2.3.2.2</ecNumber>
        <ecNumber evidence="6">3.4.19.13</ecNumber>
    </recommendedName>
    <component>
        <recommendedName>
            <fullName evidence="6">Glutathione hydrolase large chain</fullName>
        </recommendedName>
    </component>
    <component>
        <recommendedName>
            <fullName evidence="6">Glutathione hydrolase small chain</fullName>
        </recommendedName>
    </component>
</protein>
<evidence type="ECO:0000256" key="3">
    <source>
        <dbReference type="ARBA" id="ARBA00047417"/>
    </source>
</evidence>
<comment type="PTM">
    <text evidence="6">Cleaved by autocatalysis into a large and a small subunit.</text>
</comment>
<organism evidence="7 8">
    <name type="scientific">Caldovatus sediminis</name>
    <dbReference type="NCBI Taxonomy" id="2041189"/>
    <lineage>
        <taxon>Bacteria</taxon>
        <taxon>Pseudomonadati</taxon>
        <taxon>Pseudomonadota</taxon>
        <taxon>Alphaproteobacteria</taxon>
        <taxon>Acetobacterales</taxon>
        <taxon>Roseomonadaceae</taxon>
        <taxon>Caldovatus</taxon>
    </lineage>
</organism>
<evidence type="ECO:0000256" key="5">
    <source>
        <dbReference type="PIRSR" id="PIRSR600101-2"/>
    </source>
</evidence>
<evidence type="ECO:0000256" key="2">
    <source>
        <dbReference type="ARBA" id="ARBA00001089"/>
    </source>
</evidence>
<keyword evidence="6" id="KW-0808">Transferase</keyword>
<comment type="pathway">
    <text evidence="6">Sulfur metabolism; glutathione metabolism.</text>
</comment>
<dbReference type="InterPro" id="IPR043138">
    <property type="entry name" value="GGT_lsub"/>
</dbReference>
<dbReference type="Proteomes" id="UP000597507">
    <property type="component" value="Unassembled WGS sequence"/>
</dbReference>
<accession>A0A8J3EBL7</accession>
<keyword evidence="6" id="KW-0012">Acyltransferase</keyword>
<comment type="catalytic activity">
    <reaction evidence="2 6">
        <text>glutathione + H2O = L-cysteinylglycine + L-glutamate</text>
        <dbReference type="Rhea" id="RHEA:28807"/>
        <dbReference type="ChEBI" id="CHEBI:15377"/>
        <dbReference type="ChEBI" id="CHEBI:29985"/>
        <dbReference type="ChEBI" id="CHEBI:57925"/>
        <dbReference type="ChEBI" id="CHEBI:61694"/>
        <dbReference type="EC" id="3.4.19.13"/>
    </reaction>
</comment>
<sequence>MRDFHLPGRSPVFATNGMAATSMPAATLTALDILRQGGNAMDAAIAACAVLCVIEPHSTGIGGDCFCLYVPAGSGKVIALNGSGRAPRGATPEALRAAGLTAMVNTSAHSVTIPGAISAWELLSRTHGRLGLDALLQPAIRFAEEGFPVSPRVAHDWAGLVGKLSQHPAAARRFLVNGEAPAPGHRFVQPELARTLRAIARHGKRAFYEGEVAADMVATLRAAGGTHTEEDFARGADVAEFVEPISIAWRGVEVFQCPPNGSGMHVLQILGILENFATPEAGALSAERYHRHIEAARLVYRDRDAFLADPSRVEVPVARLTSREYLKRLAGLIRDDAAMRELPPAGESDWARHRDTVYLCVVDRDGNACSFINSLFEGFGSGILAERSGVMLQNRGFGFRLQEGHPNCVAPDKRPLHTIIPGMVMQDGEALMPYGVMGGRFQPTGQTLFLANHFEFGLDVQEALDLPRLMPLNTPQGDVVQVERGIPGEVVDRLNRLGHHCVLVEKPHGGGQAIRIDRARGVLVGGSDPRKDGCALGY</sequence>
<dbReference type="PANTHER" id="PTHR43881:SF1">
    <property type="entry name" value="GAMMA-GLUTAMYLTRANSPEPTIDASE (AFU_ORTHOLOGUE AFUA_4G13580)"/>
    <property type="match status" value="1"/>
</dbReference>
<evidence type="ECO:0000256" key="4">
    <source>
        <dbReference type="PIRSR" id="PIRSR600101-1"/>
    </source>
</evidence>
<keyword evidence="6" id="KW-0865">Zymogen</keyword>
<dbReference type="NCBIfam" id="TIGR00066">
    <property type="entry name" value="g_glut_trans"/>
    <property type="match status" value="1"/>
</dbReference>
<evidence type="ECO:0000313" key="7">
    <source>
        <dbReference type="EMBL" id="GGG27354.1"/>
    </source>
</evidence>
<dbReference type="InterPro" id="IPR043137">
    <property type="entry name" value="GGT_ssub_C"/>
</dbReference>
<dbReference type="UniPathway" id="UPA00204"/>
<evidence type="ECO:0000313" key="8">
    <source>
        <dbReference type="Proteomes" id="UP000597507"/>
    </source>
</evidence>
<evidence type="ECO:0000256" key="1">
    <source>
        <dbReference type="ARBA" id="ARBA00001049"/>
    </source>
</evidence>
<proteinExistence type="inferred from homology"/>
<evidence type="ECO:0000256" key="6">
    <source>
        <dbReference type="RuleBase" id="RU368036"/>
    </source>
</evidence>
<dbReference type="Gene3D" id="3.60.20.40">
    <property type="match status" value="1"/>
</dbReference>
<dbReference type="GO" id="GO:0103068">
    <property type="term" value="F:leukotriene C4 gamma-glutamyl transferase activity"/>
    <property type="evidence" value="ECO:0007669"/>
    <property type="project" value="UniProtKB-EC"/>
</dbReference>
<keyword evidence="6" id="KW-0378">Hydrolase</keyword>